<dbReference type="SUPFAM" id="SSF53756">
    <property type="entry name" value="UDP-Glycosyltransferase/glycogen phosphorylase"/>
    <property type="match status" value="1"/>
</dbReference>
<keyword evidence="1" id="KW-0328">Glycosyltransferase</keyword>
<evidence type="ECO:0000256" key="1">
    <source>
        <dbReference type="ARBA" id="ARBA00022676"/>
    </source>
</evidence>
<dbReference type="CDD" id="cd03811">
    <property type="entry name" value="GT4_GT28_WabH-like"/>
    <property type="match status" value="1"/>
</dbReference>
<evidence type="ECO:0000313" key="5">
    <source>
        <dbReference type="EMBL" id="MBD7977195.1"/>
    </source>
</evidence>
<dbReference type="Proteomes" id="UP000611945">
    <property type="component" value="Unassembled WGS sequence"/>
</dbReference>
<dbReference type="Pfam" id="PF00534">
    <property type="entry name" value="Glycos_transf_1"/>
    <property type="match status" value="1"/>
</dbReference>
<organism evidence="5 6">
    <name type="scientific">Serpens gallinarum</name>
    <dbReference type="NCBI Taxonomy" id="2763075"/>
    <lineage>
        <taxon>Bacteria</taxon>
        <taxon>Pseudomonadati</taxon>
        <taxon>Pseudomonadota</taxon>
        <taxon>Gammaproteobacteria</taxon>
        <taxon>Pseudomonadales</taxon>
        <taxon>Pseudomonadaceae</taxon>
        <taxon>Pseudomonas</taxon>
    </lineage>
</organism>
<dbReference type="PANTHER" id="PTHR12526">
    <property type="entry name" value="GLYCOSYLTRANSFERASE"/>
    <property type="match status" value="1"/>
</dbReference>
<dbReference type="InterPro" id="IPR001296">
    <property type="entry name" value="Glyco_trans_1"/>
</dbReference>
<feature type="domain" description="Glycosyl transferase family 1" evidence="3">
    <location>
        <begin position="189"/>
        <end position="331"/>
    </location>
</feature>
<evidence type="ECO:0000313" key="6">
    <source>
        <dbReference type="Proteomes" id="UP000611945"/>
    </source>
</evidence>
<evidence type="ECO:0000259" key="3">
    <source>
        <dbReference type="Pfam" id="PF00534"/>
    </source>
</evidence>
<dbReference type="EMBL" id="JACSQG010000003">
    <property type="protein sequence ID" value="MBD7977195.1"/>
    <property type="molecule type" value="Genomic_DNA"/>
</dbReference>
<dbReference type="PANTHER" id="PTHR12526:SF510">
    <property type="entry name" value="D-INOSITOL 3-PHOSPHATE GLYCOSYLTRANSFERASE"/>
    <property type="match status" value="1"/>
</dbReference>
<reference evidence="5 6" key="1">
    <citation type="submission" date="2020-08" db="EMBL/GenBank/DDBJ databases">
        <title>A Genomic Blueprint of the Chicken Gut Microbiome.</title>
        <authorList>
            <person name="Gilroy R."/>
            <person name="Ravi A."/>
            <person name="Getino M."/>
            <person name="Pursley I."/>
            <person name="Horton D.L."/>
            <person name="Alikhan N.-F."/>
            <person name="Baker D."/>
            <person name="Gharbi K."/>
            <person name="Hall N."/>
            <person name="Watson M."/>
            <person name="Adriaenssens E.M."/>
            <person name="Foster-Nyarko E."/>
            <person name="Jarju S."/>
            <person name="Secka A."/>
            <person name="Antonio M."/>
            <person name="Oren A."/>
            <person name="Chaudhuri R."/>
            <person name="La Ragione R.M."/>
            <person name="Hildebrand F."/>
            <person name="Pallen M.J."/>
        </authorList>
    </citation>
    <scope>NUCLEOTIDE SEQUENCE [LARGE SCALE GENOMIC DNA]</scope>
    <source>
        <strain evidence="5 6">Sa2CUA2</strain>
    </source>
</reference>
<feature type="domain" description="Glycosyltransferase subfamily 4-like N-terminal" evidence="4">
    <location>
        <begin position="14"/>
        <end position="173"/>
    </location>
</feature>
<keyword evidence="6" id="KW-1185">Reference proteome</keyword>
<evidence type="ECO:0000256" key="2">
    <source>
        <dbReference type="ARBA" id="ARBA00022679"/>
    </source>
</evidence>
<evidence type="ECO:0000259" key="4">
    <source>
        <dbReference type="Pfam" id="PF13439"/>
    </source>
</evidence>
<proteinExistence type="predicted"/>
<keyword evidence="2" id="KW-0808">Transferase</keyword>
<dbReference type="Gene3D" id="3.40.50.2000">
    <property type="entry name" value="Glycogen Phosphorylase B"/>
    <property type="match status" value="2"/>
</dbReference>
<gene>
    <name evidence="5" type="ORF">H9642_08320</name>
</gene>
<dbReference type="Pfam" id="PF13439">
    <property type="entry name" value="Glyco_transf_4"/>
    <property type="match status" value="1"/>
</dbReference>
<accession>A0ABR8TN49</accession>
<comment type="caution">
    <text evidence="5">The sequence shown here is derived from an EMBL/GenBank/DDBJ whole genome shotgun (WGS) entry which is preliminary data.</text>
</comment>
<dbReference type="InterPro" id="IPR028098">
    <property type="entry name" value="Glyco_trans_4-like_N"/>
</dbReference>
<sequence length="360" mass="39352">MRILFVFKDFKPDGGVERVQRQLANQFCLDGQQVTFFIMNGDRADTAPTDTIRQIGEPCSWGVFSVLNSARSLRRIIRQQQVTHVIAAKELANLCTRLATLGCNCRVIYTRHAALDSAEQTLNPALLAILYSFYLLGHGQVVTVSNGLKAGLTRRVPWGKTRIKHCPNAVVTEQLSAKAACPLPAHLPSNYLLAVGRLTEEKGFDLLLTAYAKALSQRPLPDLVLVGAGPEHGALHKQADQLGIAGRVHFTGFLSNPYPLIKQARFFVLSSRHEGLPTALIEALALGTPVLAADCDTGPRELLDNGRLGILVKANDVEALAEGIIQALNHSDGLRAAHLEVIQQYTSQQAAQAYYHVWNQ</sequence>
<name>A0ABR8TN49_9PSED</name>
<protein>
    <submittedName>
        <fullName evidence="5">Glycosyltransferase</fullName>
    </submittedName>
</protein>